<accession>A0AAD5VQ62</accession>
<feature type="region of interest" description="Disordered" evidence="1">
    <location>
        <begin position="978"/>
        <end position="1024"/>
    </location>
</feature>
<gene>
    <name evidence="3" type="ORF">NP233_g6974</name>
</gene>
<dbReference type="Gene3D" id="1.10.510.10">
    <property type="entry name" value="Transferase(Phosphotransferase) domain 1"/>
    <property type="match status" value="1"/>
</dbReference>
<dbReference type="InterPro" id="IPR040976">
    <property type="entry name" value="Pkinase_fungal"/>
</dbReference>
<keyword evidence="4" id="KW-1185">Reference proteome</keyword>
<evidence type="ECO:0000313" key="4">
    <source>
        <dbReference type="Proteomes" id="UP001213000"/>
    </source>
</evidence>
<feature type="compositionally biased region" description="Polar residues" evidence="1">
    <location>
        <begin position="981"/>
        <end position="1014"/>
    </location>
</feature>
<feature type="domain" description="Fungal-type protein kinase" evidence="2">
    <location>
        <begin position="534"/>
        <end position="716"/>
    </location>
</feature>
<organism evidence="3 4">
    <name type="scientific">Leucocoprinus birnbaumii</name>
    <dbReference type="NCBI Taxonomy" id="56174"/>
    <lineage>
        <taxon>Eukaryota</taxon>
        <taxon>Fungi</taxon>
        <taxon>Dikarya</taxon>
        <taxon>Basidiomycota</taxon>
        <taxon>Agaricomycotina</taxon>
        <taxon>Agaricomycetes</taxon>
        <taxon>Agaricomycetidae</taxon>
        <taxon>Agaricales</taxon>
        <taxon>Agaricineae</taxon>
        <taxon>Agaricaceae</taxon>
        <taxon>Leucocoprinus</taxon>
    </lineage>
</organism>
<name>A0AAD5VQ62_9AGAR</name>
<dbReference type="Proteomes" id="UP001213000">
    <property type="component" value="Unassembled WGS sequence"/>
</dbReference>
<feature type="compositionally biased region" description="Basic and acidic residues" evidence="1">
    <location>
        <begin position="378"/>
        <end position="391"/>
    </location>
</feature>
<dbReference type="SUPFAM" id="SSF56112">
    <property type="entry name" value="Protein kinase-like (PK-like)"/>
    <property type="match status" value="1"/>
</dbReference>
<feature type="compositionally biased region" description="Polar residues" evidence="1">
    <location>
        <begin position="358"/>
        <end position="370"/>
    </location>
</feature>
<evidence type="ECO:0000313" key="3">
    <source>
        <dbReference type="EMBL" id="KAJ3566485.1"/>
    </source>
</evidence>
<sequence>MASNPPEAQLDTPRFSHCPSGGKAEDIKAYMKGRLDIMRCELEADTFLAKFLPFPSAQADLIFERLKGDCVYEASRWKEIPLEATSLLPENADMVGVSSTSRSRSLSPDNKRKREQPLYDPFVKILNKIAQESLQFPADQGSARLGGEWVNTHNKAPKTTNLDSNILLPDVLFTYIKNAEEMKDQWVPRQDVHRGDSTEKDKKVESRLWLQIYTVVEIKPKKDSSVLSQLATYVRQIFMEQLDRYFVLAFTFELDTLHIHLFDHSGIISSTPINIHQSPKQFISAVASWSYLSPDQLGWDPTVRVWSHREVVQSYMARLDEFGSAHGVPWVIEGFDITVQAPDGVADDGHIPLVSGMPSATSQTLRATENSSEHRRHTAQDKVTSKEKEGGSDAMVVDSSSGGGVADEDVHQPAPLVSDRPGISNGKSYWVAIRSITLQDAKRLWGRGTIVLEVVSLKDWEERNSKANRYVLKQSWQRLPGLESDGATVALTNASHSNDFSQSREENPMLKQQLSTKPFEAVVLSRAGMEERVTEAGFVRINGETVDTGTYIRKEIKLDTVGVIKSRRKSKKQSQVRTKPQTTTPHTTGSRIQEIIGSASSSVSVPNVQEALVESSSVPVLDTQQASGGSSVSVLGAHQAFVNRTLVRIIFNIRGVTIREFANKKELLMGFKGALEEHELCYRHGIIQRDISAGNIIINDGRGHLIDFDHSKITDKLDTLRRESGHKIPQRRRDAWLQDFPANVVDLVEELFQEEADAYLAAKYYTKLGQVDEPSSFADIGWPEELYNIPLFGSCKAGPGYVTGTPPFMSGWLNSHLDHPHTAVQDTECFLWVFGYLALKYSGPGQIRTMSSELTAFFEGLFSGDNESQEMKLKILQEKQELENLLIHFSPYFEDLKDLIREWWKVLNLAYRFPAGIEYNYPHQAILRCIQQALDRIDASPDSQSDGELQEKVRQQRTTYIKNIQQAILNQKTFDALTKPGTGTATPSTIPVQDAPSSGPTTRSSNPTVPSEQVSRPHKRPKEA</sequence>
<dbReference type="EMBL" id="JANIEX010000484">
    <property type="protein sequence ID" value="KAJ3566485.1"/>
    <property type="molecule type" value="Genomic_DNA"/>
</dbReference>
<proteinExistence type="predicted"/>
<comment type="caution">
    <text evidence="3">The sequence shown here is derived from an EMBL/GenBank/DDBJ whole genome shotgun (WGS) entry which is preliminary data.</text>
</comment>
<dbReference type="AlphaFoldDB" id="A0AAD5VQ62"/>
<evidence type="ECO:0000256" key="1">
    <source>
        <dbReference type="SAM" id="MobiDB-lite"/>
    </source>
</evidence>
<dbReference type="InterPro" id="IPR011009">
    <property type="entry name" value="Kinase-like_dom_sf"/>
</dbReference>
<feature type="compositionally biased region" description="Low complexity" evidence="1">
    <location>
        <begin position="575"/>
        <end position="588"/>
    </location>
</feature>
<feature type="region of interest" description="Disordered" evidence="1">
    <location>
        <begin position="356"/>
        <end position="421"/>
    </location>
</feature>
<feature type="domain" description="Fungal-type protein kinase" evidence="2">
    <location>
        <begin position="197"/>
        <end position="310"/>
    </location>
</feature>
<feature type="region of interest" description="Disordered" evidence="1">
    <location>
        <begin position="567"/>
        <end position="589"/>
    </location>
</feature>
<dbReference type="PANTHER" id="PTHR38248">
    <property type="entry name" value="FUNK1 6"/>
    <property type="match status" value="1"/>
</dbReference>
<reference evidence="3" key="1">
    <citation type="submission" date="2022-07" db="EMBL/GenBank/DDBJ databases">
        <title>Genome Sequence of Leucocoprinus birnbaumii.</title>
        <authorList>
            <person name="Buettner E."/>
        </authorList>
    </citation>
    <scope>NUCLEOTIDE SEQUENCE</scope>
    <source>
        <strain evidence="3">VT141</strain>
    </source>
</reference>
<evidence type="ECO:0000259" key="2">
    <source>
        <dbReference type="Pfam" id="PF17667"/>
    </source>
</evidence>
<dbReference type="PANTHER" id="PTHR38248:SF2">
    <property type="entry name" value="FUNK1 11"/>
    <property type="match status" value="1"/>
</dbReference>
<dbReference type="Pfam" id="PF17667">
    <property type="entry name" value="Pkinase_fungal"/>
    <property type="match status" value="2"/>
</dbReference>
<protein>
    <recommendedName>
        <fullName evidence="2">Fungal-type protein kinase domain-containing protein</fullName>
    </recommendedName>
</protein>
<feature type="region of interest" description="Disordered" evidence="1">
    <location>
        <begin position="1"/>
        <end position="22"/>
    </location>
</feature>